<accession>A0ABR4FJ27</accession>
<feature type="region of interest" description="Disordered" evidence="1">
    <location>
        <begin position="1"/>
        <end position="26"/>
    </location>
</feature>
<organism evidence="2 3">
    <name type="scientific">Aspergillus keveii</name>
    <dbReference type="NCBI Taxonomy" id="714993"/>
    <lineage>
        <taxon>Eukaryota</taxon>
        <taxon>Fungi</taxon>
        <taxon>Dikarya</taxon>
        <taxon>Ascomycota</taxon>
        <taxon>Pezizomycotina</taxon>
        <taxon>Eurotiomycetes</taxon>
        <taxon>Eurotiomycetidae</taxon>
        <taxon>Eurotiales</taxon>
        <taxon>Aspergillaceae</taxon>
        <taxon>Aspergillus</taxon>
        <taxon>Aspergillus subgen. Nidulantes</taxon>
    </lineage>
</organism>
<feature type="region of interest" description="Disordered" evidence="1">
    <location>
        <begin position="1327"/>
        <end position="1347"/>
    </location>
</feature>
<gene>
    <name evidence="2" type="ORF">BJX66DRAFT_318920</name>
</gene>
<protein>
    <submittedName>
        <fullName evidence="2">Uncharacterized protein</fullName>
    </submittedName>
</protein>
<comment type="caution">
    <text evidence="2">The sequence shown here is derived from an EMBL/GenBank/DDBJ whole genome shotgun (WGS) entry which is preliminary data.</text>
</comment>
<evidence type="ECO:0000313" key="3">
    <source>
        <dbReference type="Proteomes" id="UP001610563"/>
    </source>
</evidence>
<feature type="compositionally biased region" description="Polar residues" evidence="1">
    <location>
        <begin position="1"/>
        <end position="11"/>
    </location>
</feature>
<name>A0ABR4FJ27_9EURO</name>
<sequence length="1347" mass="146932">MDPHRQGTSGNLIAGSDPRTTRTATTQPINALAPDSIILGLTRADAPTWRVPDALRELYHNWKDAILETHQIGLSDFAPKVMTSPDEIMITVEEALASTANEDAEPPKLLGYICFNRQRGSVEFTNFGSSFDYSCLEMGYTSKKVDDRLVGGHGKGLKIAALVLCREGHRVKIAANGCYWHFGFNDTSEANFVCHLTPFGIQQGPGAVSSQRAPPRLSAKIQEDVSITIKGLPLQEGDFEAWRHHTIDLDPAAPWIRTVSGDLLLAPSYRGRLYLKGIRVPETGWGHSAFHFGYNLFSGRIGWDRQMILNASQVTDSINAVWEEAIAKHEAEILPLYLELLRIHPSSDDVTNADRVVTEVMARKLWAILRAEAAAADIIYYPESHRDQDDPIIRSELKKNPSPLPDLLWNMLRKYNLVQEPLEELHSHFRHSQEVILPDTVFGQGVARTLRALMLLHPSTAGIRVVFVRCDTHTVDLSYQADGGVLYVHEKWLHSTVPPTPSTPSANPECAATSDVFACQQVVEELYCRSLTMVLGQPDGMRSGSSIWQLLQVAQQKLRQMACIVQVSPMEVARTLKVAFYTGHSLAYVDLHGAQSHYLVILHAARCFSAKENLVYSANNDVCDCPRQSVSLLARTAVFGNLGHGPWIPTVVKMRDSTGPVEGLPGDSSLKAQDGALIGVLPLAITPLGWDDASVAGEDDPATLAYGITVKDTLGKDNSVVALEAKSPLGQIKNDRDAGEGDDTRFEADTITNPDADSFSEEITQDIAVIDSNSWKKRAETEKCADSRISVNTLSSDAFETAVGSRQLDADALPINNVLVTCYPHSKDQDQKTPLYAAYQAESDVSSQSSPPGLSLGLSKKETAWWTAWPAQYHGAYPENITTEHCRKQLDGSYGRRDEYQQFSKGKHVQVTIGPGSSSGRVSRCILYIHGVLVPVQERASPKVIATRYTFLVDHPILRHRAVDCSDKELLVHFKDLDQLAEEGDAEVLDTHGMILSRAGELVPHSAVTSTPDPSTGFFARFGVREGLSETTLFAAPVELSPLSPRGPSRPSSFTSLPVAAVLDLSPDDTNLSAGFAHAGYQIHAAIGFNAVRHQAWKLQHTDAVVYSDDAASILTNLEKEEAVLSGLGETRTPRIVTISGCGSPMVPISSKGYLDPCQLCNLVARSSIINADFIVLVLPRSAPETPDSLEGSLTHTACLVLKAGYSITLRVVSQDYVLLLAAPGETKPQWIDDTLSELQGLTAPLEVESDESNESGDSQRELGDPSRGPRITITPPPEKSFAKPDFKDANGPITLEDEQGPGPVPFRVARNIATTVSRVIGEFSKRNHSGAPVTGASGERFKRLKV</sequence>
<dbReference type="EMBL" id="JBFTWV010000253">
    <property type="protein sequence ID" value="KAL2783245.1"/>
    <property type="molecule type" value="Genomic_DNA"/>
</dbReference>
<evidence type="ECO:0000313" key="2">
    <source>
        <dbReference type="EMBL" id="KAL2783245.1"/>
    </source>
</evidence>
<reference evidence="2 3" key="1">
    <citation type="submission" date="2024-07" db="EMBL/GenBank/DDBJ databases">
        <title>Section-level genome sequencing and comparative genomics of Aspergillus sections Usti and Cavernicolus.</title>
        <authorList>
            <consortium name="Lawrence Berkeley National Laboratory"/>
            <person name="Nybo J.L."/>
            <person name="Vesth T.C."/>
            <person name="Theobald S."/>
            <person name="Frisvad J.C."/>
            <person name="Larsen T.O."/>
            <person name="Kjaerboelling I."/>
            <person name="Rothschild-Mancinelli K."/>
            <person name="Lyhne E.K."/>
            <person name="Kogle M.E."/>
            <person name="Barry K."/>
            <person name="Clum A."/>
            <person name="Na H."/>
            <person name="Ledsgaard L."/>
            <person name="Lin J."/>
            <person name="Lipzen A."/>
            <person name="Kuo A."/>
            <person name="Riley R."/>
            <person name="Mondo S."/>
            <person name="Labutti K."/>
            <person name="Haridas S."/>
            <person name="Pangalinan J."/>
            <person name="Salamov A.A."/>
            <person name="Simmons B.A."/>
            <person name="Magnuson J.K."/>
            <person name="Chen J."/>
            <person name="Drula E."/>
            <person name="Henrissat B."/>
            <person name="Wiebenga A."/>
            <person name="Lubbers R.J."/>
            <person name="Gomes A.C."/>
            <person name="Makela M.R."/>
            <person name="Stajich J."/>
            <person name="Grigoriev I.V."/>
            <person name="Mortensen U.H."/>
            <person name="De Vries R.P."/>
            <person name="Baker S.E."/>
            <person name="Andersen M.R."/>
        </authorList>
    </citation>
    <scope>NUCLEOTIDE SEQUENCE [LARGE SCALE GENOMIC DNA]</scope>
    <source>
        <strain evidence="2 3">CBS 209.92</strain>
    </source>
</reference>
<evidence type="ECO:0000256" key="1">
    <source>
        <dbReference type="SAM" id="MobiDB-lite"/>
    </source>
</evidence>
<dbReference type="Proteomes" id="UP001610563">
    <property type="component" value="Unassembled WGS sequence"/>
</dbReference>
<proteinExistence type="predicted"/>
<keyword evidence="3" id="KW-1185">Reference proteome</keyword>
<feature type="region of interest" description="Disordered" evidence="1">
    <location>
        <begin position="1246"/>
        <end position="1305"/>
    </location>
</feature>